<accession>A0A0A1SZ89</accession>
<protein>
    <recommendedName>
        <fullName evidence="5">U6 snRNA phosphodiesterase</fullName>
        <ecNumber evidence="5">3.1.4.-</ecNumber>
    </recommendedName>
</protein>
<reference evidence="7 8" key="1">
    <citation type="journal article" date="2015" name="Genome Announc.">
        <title>Draft Genome Sequence and Gene Annotation of the Entomopathogenic Fungus Verticillium hemipterigenum.</title>
        <authorList>
            <person name="Horn F."/>
            <person name="Habel A."/>
            <person name="Scharf D.H."/>
            <person name="Dworschak J."/>
            <person name="Brakhage A.A."/>
            <person name="Guthke R."/>
            <person name="Hertweck C."/>
            <person name="Linde J."/>
        </authorList>
    </citation>
    <scope>NUCLEOTIDE SEQUENCE [LARGE SCALE GENOMIC DNA]</scope>
</reference>
<dbReference type="EC" id="3.1.4.-" evidence="5"/>
<organism evidence="7 8">
    <name type="scientific">[Torrubiella] hemipterigena</name>
    <dbReference type="NCBI Taxonomy" id="1531966"/>
    <lineage>
        <taxon>Eukaryota</taxon>
        <taxon>Fungi</taxon>
        <taxon>Dikarya</taxon>
        <taxon>Ascomycota</taxon>
        <taxon>Pezizomycotina</taxon>
        <taxon>Sordariomycetes</taxon>
        <taxon>Hypocreomycetidae</taxon>
        <taxon>Hypocreales</taxon>
        <taxon>Clavicipitaceae</taxon>
        <taxon>Clavicipitaceae incertae sedis</taxon>
        <taxon>'Torrubiella' clade</taxon>
    </lineage>
</organism>
<sequence length="321" mass="35189">MPLVNYSSSDTDDENAKAPLSKRRRGNSGDGIATTKDDAIVTEMPPLPDAFHDLYASTVRQSTVDDPNLHQGRKRQNPHVIGQWPSHVYVEWNPDPEQHQVLSNLLTAVSTALGDKIQLHQFLTSDLGAALPLHISLSRPISLATDEKDKFLDQVSSHISLSRVQRFYVKPKRLAWFTSPDSNRTFLVLQVESDTGTSEGTPSKNTTKAGSNPELMGLLKSCNRVAGRLGKPLLYQRQDASAQGSEFHVSIAWTFDTPTDEEKARASVTFEQEEAGQATSQWRIETSSVKVKIGNVVSSVSLVNGRAGTGLGSRLLLEEGE</sequence>
<dbReference type="PANTHER" id="PTHR13522">
    <property type="entry name" value="U6 SNRNA PHOSPHODIESTERASE 1"/>
    <property type="match status" value="1"/>
</dbReference>
<keyword evidence="4 5" id="KW-0539">Nucleus</keyword>
<comment type="similarity">
    <text evidence="5">Belongs to the 2H phosphoesterase superfamily. USB1 family.</text>
</comment>
<feature type="active site" description="Proton donor/acceptor" evidence="5">
    <location>
        <position position="248"/>
    </location>
</feature>
<dbReference type="GO" id="GO:0016829">
    <property type="term" value="F:lyase activity"/>
    <property type="evidence" value="ECO:0007669"/>
    <property type="project" value="UniProtKB-KW"/>
</dbReference>
<dbReference type="HOGENOM" id="CLU_050234_1_0_1"/>
<evidence type="ECO:0000313" key="7">
    <source>
        <dbReference type="EMBL" id="CEJ85144.1"/>
    </source>
</evidence>
<gene>
    <name evidence="5" type="primary">USB1</name>
    <name evidence="7" type="ORF">VHEMI03684</name>
</gene>
<evidence type="ECO:0000256" key="1">
    <source>
        <dbReference type="ARBA" id="ARBA00022722"/>
    </source>
</evidence>
<dbReference type="Pfam" id="PF09749">
    <property type="entry name" value="HVSL"/>
    <property type="match status" value="1"/>
</dbReference>
<dbReference type="GO" id="GO:0034477">
    <property type="term" value="P:U6 snRNA 3'-end processing"/>
    <property type="evidence" value="ECO:0007669"/>
    <property type="project" value="UniProtKB-UniRule"/>
</dbReference>
<evidence type="ECO:0000256" key="3">
    <source>
        <dbReference type="ARBA" id="ARBA00023239"/>
    </source>
</evidence>
<dbReference type="Proteomes" id="UP000039046">
    <property type="component" value="Unassembled WGS sequence"/>
</dbReference>
<dbReference type="InterPro" id="IPR027521">
    <property type="entry name" value="Usb1"/>
</dbReference>
<feature type="active site" description="Proton donor/acceptor" evidence="5">
    <location>
        <position position="134"/>
    </location>
</feature>
<dbReference type="AlphaFoldDB" id="A0A0A1SZ89"/>
<dbReference type="Gene3D" id="3.90.1140.10">
    <property type="entry name" value="Cyclic phosphodiesterase"/>
    <property type="match status" value="1"/>
</dbReference>
<dbReference type="STRING" id="1531966.A0A0A1SZ89"/>
<name>A0A0A1SZ89_9HYPO</name>
<evidence type="ECO:0000256" key="4">
    <source>
        <dbReference type="ARBA" id="ARBA00023242"/>
    </source>
</evidence>
<keyword evidence="1 5" id="KW-0540">Nuclease</keyword>
<feature type="region of interest" description="Disordered" evidence="6">
    <location>
        <begin position="193"/>
        <end position="213"/>
    </location>
</feature>
<dbReference type="PANTHER" id="PTHR13522:SF3">
    <property type="entry name" value="U6 SNRNA PHOSPHODIESTERASE 1"/>
    <property type="match status" value="1"/>
</dbReference>
<dbReference type="HAMAP" id="MF_03040">
    <property type="entry name" value="USB1"/>
    <property type="match status" value="1"/>
</dbReference>
<keyword evidence="3" id="KW-0456">Lyase</keyword>
<feature type="region of interest" description="Disordered" evidence="6">
    <location>
        <begin position="1"/>
        <end position="36"/>
    </location>
</feature>
<dbReference type="OrthoDB" id="49151at2759"/>
<dbReference type="GO" id="GO:0005634">
    <property type="term" value="C:nucleus"/>
    <property type="evidence" value="ECO:0007669"/>
    <property type="project" value="UniProtKB-SubCell"/>
</dbReference>
<evidence type="ECO:0000256" key="5">
    <source>
        <dbReference type="HAMAP-Rule" id="MF_03040"/>
    </source>
</evidence>
<comment type="function">
    <text evidence="5">Phosphodiesterase responsible for the U6 snRNA 3' end processing. Acts as an exoribonuclease (RNase) responsible for trimming the poly(U) tract of the last nucleotides in the pre-U6 snRNA molecule, leading to the formation of mature U6 snRNA.</text>
</comment>
<evidence type="ECO:0000256" key="6">
    <source>
        <dbReference type="SAM" id="MobiDB-lite"/>
    </source>
</evidence>
<evidence type="ECO:0000256" key="2">
    <source>
        <dbReference type="ARBA" id="ARBA00022801"/>
    </source>
</evidence>
<dbReference type="EMBL" id="CDHN01000002">
    <property type="protein sequence ID" value="CEJ85144.1"/>
    <property type="molecule type" value="Genomic_DNA"/>
</dbReference>
<keyword evidence="2 5" id="KW-0378">Hydrolase</keyword>
<comment type="subcellular location">
    <subcellularLocation>
        <location evidence="5">Nucleus</location>
    </subcellularLocation>
</comment>
<feature type="compositionally biased region" description="Polar residues" evidence="6">
    <location>
        <begin position="193"/>
        <end position="210"/>
    </location>
</feature>
<dbReference type="GO" id="GO:1990838">
    <property type="term" value="F:poly(U)-specific exoribonuclease activity, producing 3' uridine cyclic phosphate ends"/>
    <property type="evidence" value="ECO:0007669"/>
    <property type="project" value="UniProtKB-UniRule"/>
</dbReference>
<evidence type="ECO:0000313" key="8">
    <source>
        <dbReference type="Proteomes" id="UP000039046"/>
    </source>
</evidence>
<proteinExistence type="inferred from homology"/>
<keyword evidence="8" id="KW-1185">Reference proteome</keyword>